<comment type="caution">
    <text evidence="3">The sequence shown here is derived from an EMBL/GenBank/DDBJ whole genome shotgun (WGS) entry which is preliminary data.</text>
</comment>
<evidence type="ECO:0000313" key="3">
    <source>
        <dbReference type="EMBL" id="RKT57994.1"/>
    </source>
</evidence>
<dbReference type="SUPFAM" id="SSF50685">
    <property type="entry name" value="Barwin-like endoglucanases"/>
    <property type="match status" value="1"/>
</dbReference>
<dbReference type="NCBIfam" id="TIGR00413">
    <property type="entry name" value="rlpA"/>
    <property type="match status" value="1"/>
</dbReference>
<dbReference type="AlphaFoldDB" id="A0A495WA03"/>
<dbReference type="Proteomes" id="UP000270626">
    <property type="component" value="Unassembled WGS sequence"/>
</dbReference>
<sequence length="163" mass="17143">MAASELSAPATVVDGLASFYGGKFHGRPTASGEKHDKAVFTAASNHFPLGSMLAVMRPANGLCVIVRVNDRMHRRQRARIVDISRGAADYLEMLKAGVVRVRVAPLRDDWRQRGVAACGDAFAPCPGCAAVAESAAAAGEAGNLGYNPETITILKPDTGLSHQ</sequence>
<name>A0A495WA03_9RHOO</name>
<dbReference type="InterPro" id="IPR012997">
    <property type="entry name" value="RplA"/>
</dbReference>
<dbReference type="Gene3D" id="2.40.40.10">
    <property type="entry name" value="RlpA-like domain"/>
    <property type="match status" value="1"/>
</dbReference>
<evidence type="ECO:0000313" key="4">
    <source>
        <dbReference type="Proteomes" id="UP000270626"/>
    </source>
</evidence>
<gene>
    <name evidence="3" type="ORF">DFR40_1935</name>
</gene>
<keyword evidence="4" id="KW-1185">Reference proteome</keyword>
<reference evidence="3 4" key="1">
    <citation type="submission" date="2018-10" db="EMBL/GenBank/DDBJ databases">
        <title>Genomic Encyclopedia of Type Strains, Phase IV (KMG-IV): sequencing the most valuable type-strain genomes for metagenomic binning, comparative biology and taxonomic classification.</title>
        <authorList>
            <person name="Goeker M."/>
        </authorList>
    </citation>
    <scope>NUCLEOTIDE SEQUENCE [LARGE SCALE GENOMIC DNA]</scope>
    <source>
        <strain evidence="3 4">DSM 23841</strain>
    </source>
</reference>
<evidence type="ECO:0000259" key="2">
    <source>
        <dbReference type="Pfam" id="PF03330"/>
    </source>
</evidence>
<feature type="domain" description="RlpA-like protein double-psi beta-barrel" evidence="2">
    <location>
        <begin position="14"/>
        <end position="103"/>
    </location>
</feature>
<dbReference type="CDD" id="cd22268">
    <property type="entry name" value="DPBB_RlpA-like"/>
    <property type="match status" value="1"/>
</dbReference>
<keyword evidence="3" id="KW-0449">Lipoprotein</keyword>
<dbReference type="PANTHER" id="PTHR34183">
    <property type="entry name" value="ENDOLYTIC PEPTIDOGLYCAN TRANSGLYCOSYLASE RLPA"/>
    <property type="match status" value="1"/>
</dbReference>
<dbReference type="InterPro" id="IPR009009">
    <property type="entry name" value="RlpA-like_DPBB"/>
</dbReference>
<organism evidence="3 4">
    <name type="scientific">Azonexus fungiphilus</name>
    <dbReference type="NCBI Taxonomy" id="146940"/>
    <lineage>
        <taxon>Bacteria</taxon>
        <taxon>Pseudomonadati</taxon>
        <taxon>Pseudomonadota</taxon>
        <taxon>Betaproteobacteria</taxon>
        <taxon>Rhodocyclales</taxon>
        <taxon>Azonexaceae</taxon>
        <taxon>Azonexus</taxon>
    </lineage>
</organism>
<proteinExistence type="inferred from homology"/>
<evidence type="ECO:0000256" key="1">
    <source>
        <dbReference type="RuleBase" id="RU003495"/>
    </source>
</evidence>
<dbReference type="PANTHER" id="PTHR34183:SF1">
    <property type="entry name" value="ENDOLYTIC PEPTIDOGLYCAN TRANSGLYCOSYLASE RLPA"/>
    <property type="match status" value="1"/>
</dbReference>
<comment type="similarity">
    <text evidence="1">Belongs to the RlpA family.</text>
</comment>
<dbReference type="EMBL" id="RBXP01000015">
    <property type="protein sequence ID" value="RKT57994.1"/>
    <property type="molecule type" value="Genomic_DNA"/>
</dbReference>
<dbReference type="Pfam" id="PF03330">
    <property type="entry name" value="DPBB_1"/>
    <property type="match status" value="1"/>
</dbReference>
<protein>
    <submittedName>
        <fullName evidence="3">Rare lipoprotein A</fullName>
    </submittedName>
</protein>
<accession>A0A495WA03</accession>
<dbReference type="InterPro" id="IPR036908">
    <property type="entry name" value="RlpA-like_sf"/>
</dbReference>